<proteinExistence type="predicted"/>
<accession>A0A382R7X1</accession>
<protein>
    <submittedName>
        <fullName evidence="1">Uncharacterized protein</fullName>
    </submittedName>
</protein>
<organism evidence="1">
    <name type="scientific">marine metagenome</name>
    <dbReference type="NCBI Taxonomy" id="408172"/>
    <lineage>
        <taxon>unclassified sequences</taxon>
        <taxon>metagenomes</taxon>
        <taxon>ecological metagenomes</taxon>
    </lineage>
</organism>
<name>A0A382R7X1_9ZZZZ</name>
<gene>
    <name evidence="1" type="ORF">METZ01_LOCUS345525</name>
</gene>
<feature type="non-terminal residue" evidence="1">
    <location>
        <position position="72"/>
    </location>
</feature>
<dbReference type="AlphaFoldDB" id="A0A382R7X1"/>
<reference evidence="1" key="1">
    <citation type="submission" date="2018-05" db="EMBL/GenBank/DDBJ databases">
        <authorList>
            <person name="Lanie J.A."/>
            <person name="Ng W.-L."/>
            <person name="Kazmierczak K.M."/>
            <person name="Andrzejewski T.M."/>
            <person name="Davidsen T.M."/>
            <person name="Wayne K.J."/>
            <person name="Tettelin H."/>
            <person name="Glass J.I."/>
            <person name="Rusch D."/>
            <person name="Podicherti R."/>
            <person name="Tsui H.-C.T."/>
            <person name="Winkler M.E."/>
        </authorList>
    </citation>
    <scope>NUCLEOTIDE SEQUENCE</scope>
</reference>
<dbReference type="EMBL" id="UINC01119096">
    <property type="protein sequence ID" value="SVC92671.1"/>
    <property type="molecule type" value="Genomic_DNA"/>
</dbReference>
<evidence type="ECO:0000313" key="1">
    <source>
        <dbReference type="EMBL" id="SVC92671.1"/>
    </source>
</evidence>
<sequence length="72" mass="8454">MKIDPDFSELADLVDKMGAERVNFVMDHSDIFTESDFSVQLEEGIRDFDINEIEVKEGILFYKNEQVVLYIY</sequence>